<evidence type="ECO:0000256" key="1">
    <source>
        <dbReference type="SAM" id="MobiDB-lite"/>
    </source>
</evidence>
<dbReference type="OMA" id="FGASAHE"/>
<dbReference type="AlphaFoldDB" id="A0A813KIM6"/>
<name>A0A813KIM6_POLGL</name>
<feature type="region of interest" description="Disordered" evidence="1">
    <location>
        <begin position="12"/>
        <end position="32"/>
    </location>
</feature>
<reference evidence="3" key="1">
    <citation type="submission" date="2021-02" db="EMBL/GenBank/DDBJ databases">
        <authorList>
            <person name="Dougan E. K."/>
            <person name="Rhodes N."/>
            <person name="Thang M."/>
            <person name="Chan C."/>
        </authorList>
    </citation>
    <scope>NUCLEOTIDE SEQUENCE</scope>
</reference>
<dbReference type="Proteomes" id="UP000654075">
    <property type="component" value="Unassembled WGS sequence"/>
</dbReference>
<dbReference type="Proteomes" id="UP000626109">
    <property type="component" value="Unassembled WGS sequence"/>
</dbReference>
<evidence type="ECO:0000313" key="2">
    <source>
        <dbReference type="EMBL" id="CAE8638057.1"/>
    </source>
</evidence>
<protein>
    <submittedName>
        <fullName evidence="3">Uncharacterized protein</fullName>
    </submittedName>
</protein>
<proteinExistence type="predicted"/>
<evidence type="ECO:0000313" key="3">
    <source>
        <dbReference type="EMBL" id="CAE8708230.1"/>
    </source>
</evidence>
<evidence type="ECO:0000313" key="4">
    <source>
        <dbReference type="Proteomes" id="UP000626109"/>
    </source>
</evidence>
<organism evidence="3 4">
    <name type="scientific">Polarella glacialis</name>
    <name type="common">Dinoflagellate</name>
    <dbReference type="NCBI Taxonomy" id="89957"/>
    <lineage>
        <taxon>Eukaryota</taxon>
        <taxon>Sar</taxon>
        <taxon>Alveolata</taxon>
        <taxon>Dinophyceae</taxon>
        <taxon>Suessiales</taxon>
        <taxon>Suessiaceae</taxon>
        <taxon>Polarella</taxon>
    </lineage>
</organism>
<keyword evidence="5" id="KW-1185">Reference proteome</keyword>
<sequence>MGNTLGQVATQICTPSASEPKRPSETHGSTASESFFHPLKAAQPAAELEAAPTPAASMMSMVMLPGISWASLLLLDAYLPILASGRAWSLICCVVFWLWMRMPSPAPASTTREPERFGVAKLPDADIEEVLADLVQQLDGSKPPAEAEELKVGGWQDLSQPGATVFLKMVKTPKMTSRVSIKVQTRDQANEFHLVKMDRGRLAGGAVLIFTAIEHWPLWFPFCQSTQKLAQVSPTSSIHLVKFKILFLTIDLVLLVSFANRLDASGSIDIMFKTPLNGLKNRTWLGIPVPKPSAALRQVVTCMRLSLVPKTLDSGVIVFQAETKDEVQIPWVSKLFWQACSTRIIGLIMGMQDKFDGSVLDAHFNAVSEEASQRRALMSELHDDIIKHCASL</sequence>
<evidence type="ECO:0000313" key="5">
    <source>
        <dbReference type="Proteomes" id="UP000654075"/>
    </source>
</evidence>
<dbReference type="EMBL" id="CAJNNV010031853">
    <property type="protein sequence ID" value="CAE8638057.1"/>
    <property type="molecule type" value="Genomic_DNA"/>
</dbReference>
<comment type="caution">
    <text evidence="3">The sequence shown here is derived from an EMBL/GenBank/DDBJ whole genome shotgun (WGS) entry which is preliminary data.</text>
</comment>
<gene>
    <name evidence="2" type="ORF">PGLA1383_LOCUS53341</name>
    <name evidence="3" type="ORF">PGLA2088_LOCUS34851</name>
</gene>
<accession>A0A813KIM6</accession>
<dbReference type="EMBL" id="CAJNNW010031620">
    <property type="protein sequence ID" value="CAE8708230.1"/>
    <property type="molecule type" value="Genomic_DNA"/>
</dbReference>
<dbReference type="OrthoDB" id="10644582at2759"/>